<dbReference type="Gene3D" id="3.40.50.2000">
    <property type="entry name" value="Glycogen Phosphorylase B"/>
    <property type="match status" value="2"/>
</dbReference>
<evidence type="ECO:0000313" key="4">
    <source>
        <dbReference type="EMBL" id="UUY05544.1"/>
    </source>
</evidence>
<dbReference type="Pfam" id="PF13692">
    <property type="entry name" value="Glyco_trans_1_4"/>
    <property type="match status" value="1"/>
</dbReference>
<proteinExistence type="predicted"/>
<sequence>MTTHSRGGAEFAAVEMLDALVDRGHEPVMLTDQPEIARDRRVPVRSVEIGPKLSTRSWRELAMSWPALLRDLRRTLEAEAPYDVLLVHYKKEQLLASMLPKRLRPSLVWCEWGPIPFPLRTGAPRQAYLAAGRRADLVLAISKGTRDNVVDVGIPAWKVVTVPNVLRTDEIDYSPEGRARVREKLGIPSEAFVVGCISRFHPKKRNDVVVDAVKLLRNEHVHLVLAGDGETEGSLRELGAPLGDRLHVVPTPGGDVGDVLSAFDVSVFCPSPTEGQPRATILAMLARRPALATGPEGVADMISPEVGGIASPENDPAALATLLQRYLDDPALIVSQGETGRVLAEQTYAAPVVAELLEGLFEQARAHASRRRG</sequence>
<dbReference type="Proteomes" id="UP001058860">
    <property type="component" value="Chromosome"/>
</dbReference>
<keyword evidence="5" id="KW-1185">Reference proteome</keyword>
<dbReference type="SUPFAM" id="SSF53756">
    <property type="entry name" value="UDP-Glycosyltransferase/glycogen phosphorylase"/>
    <property type="match status" value="1"/>
</dbReference>
<name>A0ABY5PLI1_9ACTN</name>
<keyword evidence="2" id="KW-0808">Transferase</keyword>
<evidence type="ECO:0000256" key="2">
    <source>
        <dbReference type="ARBA" id="ARBA00022679"/>
    </source>
</evidence>
<dbReference type="EMBL" id="CP088295">
    <property type="protein sequence ID" value="UUY05544.1"/>
    <property type="molecule type" value="Genomic_DNA"/>
</dbReference>
<dbReference type="PANTHER" id="PTHR12526:SF510">
    <property type="entry name" value="D-INOSITOL 3-PHOSPHATE GLYCOSYLTRANSFERASE"/>
    <property type="match status" value="1"/>
</dbReference>
<keyword evidence="1" id="KW-0328">Glycosyltransferase</keyword>
<dbReference type="PANTHER" id="PTHR12526">
    <property type="entry name" value="GLYCOSYLTRANSFERASE"/>
    <property type="match status" value="1"/>
</dbReference>
<reference evidence="5" key="1">
    <citation type="submission" date="2021-11" db="EMBL/GenBank/DDBJ databases">
        <title>Cultivation dependent microbiological survey of springs from the worlds oldest radium mine currently devoted to the extraction of radon-saturated water.</title>
        <authorList>
            <person name="Kapinusova G."/>
            <person name="Smrhova T."/>
            <person name="Strejcek M."/>
            <person name="Suman J."/>
            <person name="Jani K."/>
            <person name="Pajer P."/>
            <person name="Uhlik O."/>
        </authorList>
    </citation>
    <scope>NUCLEOTIDE SEQUENCE [LARGE SCALE GENOMIC DNA]</scope>
    <source>
        <strain evidence="5">J379</strain>
    </source>
</reference>
<protein>
    <submittedName>
        <fullName evidence="4">Glycosyltransferase family 4 protein</fullName>
    </submittedName>
</protein>
<evidence type="ECO:0000256" key="1">
    <source>
        <dbReference type="ARBA" id="ARBA00022676"/>
    </source>
</evidence>
<dbReference type="InterPro" id="IPR028098">
    <property type="entry name" value="Glyco_trans_4-like_N"/>
</dbReference>
<organism evidence="4 5">
    <name type="scientific">Svornostia abyssi</name>
    <dbReference type="NCBI Taxonomy" id="2898438"/>
    <lineage>
        <taxon>Bacteria</taxon>
        <taxon>Bacillati</taxon>
        <taxon>Actinomycetota</taxon>
        <taxon>Thermoleophilia</taxon>
        <taxon>Solirubrobacterales</taxon>
        <taxon>Baekduiaceae</taxon>
        <taxon>Svornostia</taxon>
    </lineage>
</organism>
<dbReference type="RefSeq" id="WP_353865990.1">
    <property type="nucleotide sequence ID" value="NZ_CP088295.1"/>
</dbReference>
<evidence type="ECO:0000313" key="5">
    <source>
        <dbReference type="Proteomes" id="UP001058860"/>
    </source>
</evidence>
<dbReference type="Pfam" id="PF13579">
    <property type="entry name" value="Glyco_trans_4_4"/>
    <property type="match status" value="1"/>
</dbReference>
<accession>A0ABY5PLI1</accession>
<feature type="domain" description="Glycosyltransferase subfamily 4-like N-terminal" evidence="3">
    <location>
        <begin position="7"/>
        <end position="164"/>
    </location>
</feature>
<gene>
    <name evidence="4" type="ORF">LRS13_08505</name>
</gene>
<dbReference type="CDD" id="cd03801">
    <property type="entry name" value="GT4_PimA-like"/>
    <property type="match status" value="1"/>
</dbReference>
<evidence type="ECO:0000259" key="3">
    <source>
        <dbReference type="Pfam" id="PF13579"/>
    </source>
</evidence>